<protein>
    <submittedName>
        <fullName evidence="3">Universal stress protein</fullName>
    </submittedName>
</protein>
<dbReference type="PRINTS" id="PR01438">
    <property type="entry name" value="UNVRSLSTRESS"/>
</dbReference>
<dbReference type="InterPro" id="IPR006015">
    <property type="entry name" value="Universal_stress_UspA"/>
</dbReference>
<name>A0ABW6KQB2_9ACTN</name>
<dbReference type="RefSeq" id="WP_388343105.1">
    <property type="nucleotide sequence ID" value="NZ_JBIAFJ010000002.1"/>
</dbReference>
<gene>
    <name evidence="3" type="ORF">ACFYNZ_04350</name>
</gene>
<dbReference type="Pfam" id="PF00582">
    <property type="entry name" value="Usp"/>
    <property type="match status" value="1"/>
</dbReference>
<dbReference type="Gene3D" id="3.40.50.620">
    <property type="entry name" value="HUPs"/>
    <property type="match status" value="1"/>
</dbReference>
<reference evidence="3 4" key="1">
    <citation type="submission" date="2024-10" db="EMBL/GenBank/DDBJ databases">
        <title>The Natural Products Discovery Center: Release of the First 8490 Sequenced Strains for Exploring Actinobacteria Biosynthetic Diversity.</title>
        <authorList>
            <person name="Kalkreuter E."/>
            <person name="Kautsar S.A."/>
            <person name="Yang D."/>
            <person name="Bader C.D."/>
            <person name="Teijaro C.N."/>
            <person name="Fluegel L."/>
            <person name="Davis C.M."/>
            <person name="Simpson J.R."/>
            <person name="Lauterbach L."/>
            <person name="Steele A.D."/>
            <person name="Gui C."/>
            <person name="Meng S."/>
            <person name="Li G."/>
            <person name="Viehrig K."/>
            <person name="Ye F."/>
            <person name="Su P."/>
            <person name="Kiefer A.F."/>
            <person name="Nichols A."/>
            <person name="Cepeda A.J."/>
            <person name="Yan W."/>
            <person name="Fan B."/>
            <person name="Jiang Y."/>
            <person name="Adhikari A."/>
            <person name="Zheng C.-J."/>
            <person name="Schuster L."/>
            <person name="Cowan T.M."/>
            <person name="Smanski M.J."/>
            <person name="Chevrette M.G."/>
            <person name="De Carvalho L.P.S."/>
            <person name="Shen B."/>
        </authorList>
    </citation>
    <scope>NUCLEOTIDE SEQUENCE [LARGE SCALE GENOMIC DNA]</scope>
    <source>
        <strain evidence="3 4">NPDC007147</strain>
    </source>
</reference>
<dbReference type="InterPro" id="IPR014729">
    <property type="entry name" value="Rossmann-like_a/b/a_fold"/>
</dbReference>
<comment type="caution">
    <text evidence="3">The sequence shown here is derived from an EMBL/GenBank/DDBJ whole genome shotgun (WGS) entry which is preliminary data.</text>
</comment>
<evidence type="ECO:0000313" key="3">
    <source>
        <dbReference type="EMBL" id="MFE9168753.1"/>
    </source>
</evidence>
<dbReference type="PANTHER" id="PTHR31964:SF113">
    <property type="entry name" value="USPA DOMAIN-CONTAINING PROTEIN"/>
    <property type="match status" value="1"/>
</dbReference>
<dbReference type="SUPFAM" id="SSF52402">
    <property type="entry name" value="Adenine nucleotide alpha hydrolases-like"/>
    <property type="match status" value="1"/>
</dbReference>
<dbReference type="PANTHER" id="PTHR31964">
    <property type="entry name" value="ADENINE NUCLEOTIDE ALPHA HYDROLASES-LIKE SUPERFAMILY PROTEIN"/>
    <property type="match status" value="1"/>
</dbReference>
<accession>A0ABW6KQB2</accession>
<evidence type="ECO:0000259" key="2">
    <source>
        <dbReference type="Pfam" id="PF00582"/>
    </source>
</evidence>
<keyword evidence="4" id="KW-1185">Reference proteome</keyword>
<dbReference type="EMBL" id="JBIAFJ010000002">
    <property type="protein sequence ID" value="MFE9168753.1"/>
    <property type="molecule type" value="Genomic_DNA"/>
</dbReference>
<feature type="domain" description="UspA" evidence="2">
    <location>
        <begin position="11"/>
        <end position="144"/>
    </location>
</feature>
<dbReference type="Proteomes" id="UP001601197">
    <property type="component" value="Unassembled WGS sequence"/>
</dbReference>
<organism evidence="3 4">
    <name type="scientific">Streptomyces kebangsaanensis</name>
    <dbReference type="NCBI Taxonomy" id="864058"/>
    <lineage>
        <taxon>Bacteria</taxon>
        <taxon>Bacillati</taxon>
        <taxon>Actinomycetota</taxon>
        <taxon>Actinomycetes</taxon>
        <taxon>Kitasatosporales</taxon>
        <taxon>Streptomycetaceae</taxon>
        <taxon>Streptomyces</taxon>
    </lineage>
</organism>
<dbReference type="InterPro" id="IPR006016">
    <property type="entry name" value="UspA"/>
</dbReference>
<comment type="similarity">
    <text evidence="1">Belongs to the universal stress protein A family.</text>
</comment>
<evidence type="ECO:0000313" key="4">
    <source>
        <dbReference type="Proteomes" id="UP001601197"/>
    </source>
</evidence>
<proteinExistence type="inferred from homology"/>
<evidence type="ECO:0000256" key="1">
    <source>
        <dbReference type="ARBA" id="ARBA00008791"/>
    </source>
</evidence>
<sequence>MSEQQRTSAARIVVGVDGSEPSKAALRWAARQAALTGGVVEAVTSWQYPQWYGASPMVADFDFADNARSILTQAIDEALGPDRPAGIRPRVVCGHPAGVLLDAARGAELLVVGSRGRGGFAGALLGSVSQHLVQHAACPVVVIRGSADAPTPASAA</sequence>